<reference evidence="8" key="1">
    <citation type="submission" date="2023-07" db="EMBL/GenBank/DDBJ databases">
        <title>Chromosome-level Genome Assembly of Striped Snakehead (Channa striata).</title>
        <authorList>
            <person name="Liu H."/>
        </authorList>
    </citation>
    <scope>NUCLEOTIDE SEQUENCE</scope>
    <source>
        <strain evidence="8">Gz</strain>
        <tissue evidence="8">Muscle</tissue>
    </source>
</reference>
<dbReference type="GO" id="GO:0006884">
    <property type="term" value="P:cell volume homeostasis"/>
    <property type="evidence" value="ECO:0007669"/>
    <property type="project" value="TreeGrafter"/>
</dbReference>
<keyword evidence="2 6" id="KW-0812">Transmembrane</keyword>
<evidence type="ECO:0000313" key="9">
    <source>
        <dbReference type="Proteomes" id="UP001187415"/>
    </source>
</evidence>
<dbReference type="GO" id="GO:0005886">
    <property type="term" value="C:plasma membrane"/>
    <property type="evidence" value="ECO:0007669"/>
    <property type="project" value="TreeGrafter"/>
</dbReference>
<dbReference type="GO" id="GO:0055075">
    <property type="term" value="P:potassium ion homeostasis"/>
    <property type="evidence" value="ECO:0007669"/>
    <property type="project" value="TreeGrafter"/>
</dbReference>
<sequence length="283" mass="30175">MASVRFTVTPTKAEDLPGLSDTSPDISSRSSARVRFGSRESVNRSDPLSEASGAVTTTATVGGGADTPDHSNVEQGDGNSKISNVYINNTHGMDDDDFYDRNLALFEEEMDTRPKVSSLLNRLANYTNLTQGAKEHEEAESIGEKKKTSKSPQMGTFMGVYLPCLQNIFGVILFLRLTWVVGTAGVLQALCIVFICCCCTLLTAISMSAIATNGVVPAGGSYFMISRSLGPEFGGAVGLCFFLGTTFAGAMYILGAIEILLIYMAPKAAIFVAKDPESEGWPC</sequence>
<dbReference type="GO" id="GO:0055064">
    <property type="term" value="P:chloride ion homeostasis"/>
    <property type="evidence" value="ECO:0007669"/>
    <property type="project" value="TreeGrafter"/>
</dbReference>
<dbReference type="InterPro" id="IPR004841">
    <property type="entry name" value="AA-permease/SLC12A_dom"/>
</dbReference>
<feature type="region of interest" description="Disordered" evidence="5">
    <location>
        <begin position="1"/>
        <end position="83"/>
    </location>
</feature>
<keyword evidence="4 6" id="KW-0472">Membrane</keyword>
<feature type="compositionally biased region" description="Low complexity" evidence="5">
    <location>
        <begin position="51"/>
        <end position="60"/>
    </location>
</feature>
<dbReference type="GO" id="GO:1990573">
    <property type="term" value="P:potassium ion import across plasma membrane"/>
    <property type="evidence" value="ECO:0007669"/>
    <property type="project" value="TreeGrafter"/>
</dbReference>
<feature type="compositionally biased region" description="Low complexity" evidence="5">
    <location>
        <begin position="20"/>
        <end position="31"/>
    </location>
</feature>
<comment type="caution">
    <text evidence="8">The sequence shown here is derived from an EMBL/GenBank/DDBJ whole genome shotgun (WGS) entry which is preliminary data.</text>
</comment>
<evidence type="ECO:0000256" key="3">
    <source>
        <dbReference type="ARBA" id="ARBA00022989"/>
    </source>
</evidence>
<keyword evidence="3 6" id="KW-1133">Transmembrane helix</keyword>
<dbReference type="GO" id="GO:0007268">
    <property type="term" value="P:chemical synaptic transmission"/>
    <property type="evidence" value="ECO:0007669"/>
    <property type="project" value="TreeGrafter"/>
</dbReference>
<evidence type="ECO:0000256" key="4">
    <source>
        <dbReference type="ARBA" id="ARBA00023136"/>
    </source>
</evidence>
<dbReference type="Proteomes" id="UP001187415">
    <property type="component" value="Unassembled WGS sequence"/>
</dbReference>
<dbReference type="PANTHER" id="PTHR11827:SF66">
    <property type="entry name" value="SOLUTE CARRIER FAMILY 12 MEMBER 6"/>
    <property type="match status" value="1"/>
</dbReference>
<dbReference type="EMBL" id="JAUPFM010000001">
    <property type="protein sequence ID" value="KAK2862894.1"/>
    <property type="molecule type" value="Genomic_DNA"/>
</dbReference>
<dbReference type="Gene3D" id="1.20.1740.10">
    <property type="entry name" value="Amino acid/polyamine transporter I"/>
    <property type="match status" value="1"/>
</dbReference>
<dbReference type="AlphaFoldDB" id="A0AA88T824"/>
<feature type="transmembrane region" description="Helical" evidence="6">
    <location>
        <begin position="187"/>
        <end position="216"/>
    </location>
</feature>
<comment type="subcellular location">
    <subcellularLocation>
        <location evidence="1">Membrane</location>
        <topology evidence="1">Multi-pass membrane protein</topology>
    </subcellularLocation>
</comment>
<accession>A0AA88T824</accession>
<feature type="region of interest" description="Disordered" evidence="5">
    <location>
        <begin position="132"/>
        <end position="151"/>
    </location>
</feature>
<evidence type="ECO:0000256" key="2">
    <source>
        <dbReference type="ARBA" id="ARBA00022692"/>
    </source>
</evidence>
<feature type="transmembrane region" description="Helical" evidence="6">
    <location>
        <begin position="236"/>
        <end position="264"/>
    </location>
</feature>
<organism evidence="8 9">
    <name type="scientific">Channa striata</name>
    <name type="common">Snakehead murrel</name>
    <name type="synonym">Ophicephalus striatus</name>
    <dbReference type="NCBI Taxonomy" id="64152"/>
    <lineage>
        <taxon>Eukaryota</taxon>
        <taxon>Metazoa</taxon>
        <taxon>Chordata</taxon>
        <taxon>Craniata</taxon>
        <taxon>Vertebrata</taxon>
        <taxon>Euteleostomi</taxon>
        <taxon>Actinopterygii</taxon>
        <taxon>Neopterygii</taxon>
        <taxon>Teleostei</taxon>
        <taxon>Neoteleostei</taxon>
        <taxon>Acanthomorphata</taxon>
        <taxon>Anabantaria</taxon>
        <taxon>Anabantiformes</taxon>
        <taxon>Channoidei</taxon>
        <taxon>Channidae</taxon>
        <taxon>Channa</taxon>
    </lineage>
</organism>
<dbReference type="GO" id="GO:0045202">
    <property type="term" value="C:synapse"/>
    <property type="evidence" value="ECO:0007669"/>
    <property type="project" value="GOC"/>
</dbReference>
<keyword evidence="9" id="KW-1185">Reference proteome</keyword>
<feature type="domain" description="Amino acid permease/ SLC12A" evidence="7">
    <location>
        <begin position="160"/>
        <end position="258"/>
    </location>
</feature>
<dbReference type="Pfam" id="PF00324">
    <property type="entry name" value="AA_permease"/>
    <property type="match status" value="1"/>
</dbReference>
<feature type="compositionally biased region" description="Polar residues" evidence="5">
    <location>
        <begin position="73"/>
        <end position="83"/>
    </location>
</feature>
<proteinExistence type="predicted"/>
<evidence type="ECO:0000256" key="5">
    <source>
        <dbReference type="SAM" id="MobiDB-lite"/>
    </source>
</evidence>
<evidence type="ECO:0000256" key="6">
    <source>
        <dbReference type="SAM" id="Phobius"/>
    </source>
</evidence>
<feature type="transmembrane region" description="Helical" evidence="6">
    <location>
        <begin position="154"/>
        <end position="175"/>
    </location>
</feature>
<protein>
    <recommendedName>
        <fullName evidence="7">Amino acid permease/ SLC12A domain-containing protein</fullName>
    </recommendedName>
</protein>
<evidence type="ECO:0000313" key="8">
    <source>
        <dbReference type="EMBL" id="KAK2862894.1"/>
    </source>
</evidence>
<dbReference type="PANTHER" id="PTHR11827">
    <property type="entry name" value="SOLUTE CARRIER FAMILY 12, CATION COTRANSPORTERS"/>
    <property type="match status" value="1"/>
</dbReference>
<dbReference type="InterPro" id="IPR004842">
    <property type="entry name" value="SLC12A_fam"/>
</dbReference>
<feature type="compositionally biased region" description="Polar residues" evidence="5">
    <location>
        <begin position="1"/>
        <end position="10"/>
    </location>
</feature>
<gene>
    <name evidence="8" type="ORF">Q5P01_002427</name>
</gene>
<dbReference type="GO" id="GO:0015379">
    <property type="term" value="F:potassium:chloride symporter activity"/>
    <property type="evidence" value="ECO:0007669"/>
    <property type="project" value="TreeGrafter"/>
</dbReference>
<name>A0AA88T824_CHASR</name>
<evidence type="ECO:0000256" key="1">
    <source>
        <dbReference type="ARBA" id="ARBA00004141"/>
    </source>
</evidence>
<evidence type="ECO:0000259" key="7">
    <source>
        <dbReference type="Pfam" id="PF00324"/>
    </source>
</evidence>
<feature type="compositionally biased region" description="Basic and acidic residues" evidence="5">
    <location>
        <begin position="133"/>
        <end position="146"/>
    </location>
</feature>